<organism evidence="1 2">
    <name type="scientific">Ferruginivarius sediminum</name>
    <dbReference type="NCBI Taxonomy" id="2661937"/>
    <lineage>
        <taxon>Bacteria</taxon>
        <taxon>Pseudomonadati</taxon>
        <taxon>Pseudomonadota</taxon>
        <taxon>Alphaproteobacteria</taxon>
        <taxon>Rhodospirillales</taxon>
        <taxon>Rhodospirillaceae</taxon>
        <taxon>Ferruginivarius</taxon>
    </lineage>
</organism>
<dbReference type="EMBL" id="QPMH01000002">
    <property type="protein sequence ID" value="RDD63400.1"/>
    <property type="molecule type" value="Genomic_DNA"/>
</dbReference>
<accession>A0A369TDP5</accession>
<sequence>MKMGESQDGTPEGLAEAITHLQQQAERQGCHLTSRLLSAAKDAVRWEARQLEYSGGERR</sequence>
<dbReference type="RefSeq" id="WP_114580654.1">
    <property type="nucleotide sequence ID" value="NZ_QPMH01000002.1"/>
</dbReference>
<evidence type="ECO:0000313" key="2">
    <source>
        <dbReference type="Proteomes" id="UP000253941"/>
    </source>
</evidence>
<comment type="caution">
    <text evidence="1">The sequence shown here is derived from an EMBL/GenBank/DDBJ whole genome shotgun (WGS) entry which is preliminary data.</text>
</comment>
<keyword evidence="2" id="KW-1185">Reference proteome</keyword>
<proteinExistence type="predicted"/>
<dbReference type="Proteomes" id="UP000253941">
    <property type="component" value="Unassembled WGS sequence"/>
</dbReference>
<reference evidence="1 2" key="1">
    <citation type="submission" date="2018-07" db="EMBL/GenBank/DDBJ databases">
        <title>Venubactetium sediminum gen. nov., sp. nov., isolated from a marine solar saltern.</title>
        <authorList>
            <person name="Wang S."/>
        </authorList>
    </citation>
    <scope>NUCLEOTIDE SEQUENCE [LARGE SCALE GENOMIC DNA]</scope>
    <source>
        <strain evidence="1 2">WD2A32</strain>
    </source>
</reference>
<gene>
    <name evidence="1" type="ORF">DRB17_02855</name>
</gene>
<protein>
    <submittedName>
        <fullName evidence="1">Uncharacterized protein</fullName>
    </submittedName>
</protein>
<name>A0A369TDP5_9PROT</name>
<evidence type="ECO:0000313" key="1">
    <source>
        <dbReference type="EMBL" id="RDD63400.1"/>
    </source>
</evidence>
<dbReference type="AlphaFoldDB" id="A0A369TDP5"/>